<name>W9CED1_SCLBF</name>
<proteinExistence type="predicted"/>
<feature type="transmembrane region" description="Helical" evidence="2">
    <location>
        <begin position="61"/>
        <end position="83"/>
    </location>
</feature>
<feature type="region of interest" description="Disordered" evidence="1">
    <location>
        <begin position="164"/>
        <end position="194"/>
    </location>
</feature>
<comment type="caution">
    <text evidence="3">The sequence shown here is derived from an EMBL/GenBank/DDBJ whole genome shotgun (WGS) entry which is preliminary data.</text>
</comment>
<keyword evidence="4" id="KW-1185">Reference proteome</keyword>
<keyword evidence="2" id="KW-1133">Transmembrane helix</keyword>
<protein>
    <submittedName>
        <fullName evidence="3">Uncharacterized protein</fullName>
    </submittedName>
</protein>
<dbReference type="PANTHER" id="PTHR37451:SF4">
    <property type="entry name" value="MARVEL DOMAIN-CONTAINING PROTEIN"/>
    <property type="match status" value="1"/>
</dbReference>
<evidence type="ECO:0000256" key="1">
    <source>
        <dbReference type="SAM" id="MobiDB-lite"/>
    </source>
</evidence>
<dbReference type="HOGENOM" id="CLU_1050355_0_0_1"/>
<feature type="compositionally biased region" description="Polar residues" evidence="1">
    <location>
        <begin position="165"/>
        <end position="185"/>
    </location>
</feature>
<dbReference type="Proteomes" id="UP000019487">
    <property type="component" value="Unassembled WGS sequence"/>
</dbReference>
<dbReference type="PANTHER" id="PTHR37451">
    <property type="entry name" value="MARVEL DOMAIN"/>
    <property type="match status" value="1"/>
</dbReference>
<reference evidence="3 4" key="1">
    <citation type="journal article" date="2014" name="Genome Announc.">
        <title>Draft genome sequence of Sclerotinia borealis, a psychrophilic plant pathogenic fungus.</title>
        <authorList>
            <person name="Mardanov A.V."/>
            <person name="Beletsky A.V."/>
            <person name="Kadnikov V.V."/>
            <person name="Ignatov A.N."/>
            <person name="Ravin N.V."/>
        </authorList>
    </citation>
    <scope>NUCLEOTIDE SEQUENCE [LARGE SCALE GENOMIC DNA]</scope>
    <source>
        <strain evidence="4">F-4157</strain>
    </source>
</reference>
<dbReference type="EMBL" id="AYSA01000352">
    <property type="protein sequence ID" value="ESZ92890.1"/>
    <property type="molecule type" value="Genomic_DNA"/>
</dbReference>
<keyword evidence="2" id="KW-0812">Transmembrane</keyword>
<evidence type="ECO:0000256" key="2">
    <source>
        <dbReference type="SAM" id="Phobius"/>
    </source>
</evidence>
<feature type="region of interest" description="Disordered" evidence="1">
    <location>
        <begin position="225"/>
        <end position="265"/>
    </location>
</feature>
<gene>
    <name evidence="3" type="ORF">SBOR_6718</name>
</gene>
<feature type="compositionally biased region" description="Basic and acidic residues" evidence="1">
    <location>
        <begin position="230"/>
        <end position="259"/>
    </location>
</feature>
<keyword evidence="2" id="KW-0472">Membrane</keyword>
<evidence type="ECO:0000313" key="4">
    <source>
        <dbReference type="Proteomes" id="UP000019487"/>
    </source>
</evidence>
<dbReference type="AlphaFoldDB" id="W9CED1"/>
<accession>W9CED1</accession>
<evidence type="ECO:0000313" key="3">
    <source>
        <dbReference type="EMBL" id="ESZ92890.1"/>
    </source>
</evidence>
<sequence>MNLPTFMEQQYHIYQNIHFGLLFSDASNFFLAMVRYKPKFDEQILMLVVITPRSLPKLYNYWIHLALEVTLAIFYLTTFSLLASEIPLWDAFDSKFWTGDLDKTLVSAARASKAAVALSIVQFLTLLGSMGFIAYTIYIYRANSTSTSAHARQINNRCLSHHYRTSPSNHSPTTVNPFSRLETPSSPRPVFSHQDRPISLPVLQERPEIGGTYRMRETYERNAPMQSHYRGGEVRMEVHGHGEGAKIDRSEEDDERRTDFSPAFV</sequence>
<dbReference type="OrthoDB" id="3560035at2759"/>
<organism evidence="3 4">
    <name type="scientific">Sclerotinia borealis (strain F-4128)</name>
    <dbReference type="NCBI Taxonomy" id="1432307"/>
    <lineage>
        <taxon>Eukaryota</taxon>
        <taxon>Fungi</taxon>
        <taxon>Dikarya</taxon>
        <taxon>Ascomycota</taxon>
        <taxon>Pezizomycotina</taxon>
        <taxon>Leotiomycetes</taxon>
        <taxon>Helotiales</taxon>
        <taxon>Sclerotiniaceae</taxon>
        <taxon>Sclerotinia</taxon>
    </lineage>
</organism>
<feature type="transmembrane region" description="Helical" evidence="2">
    <location>
        <begin position="114"/>
        <end position="140"/>
    </location>
</feature>